<dbReference type="AlphaFoldDB" id="A0A6B0SZW1"/>
<dbReference type="Pfam" id="PF01207">
    <property type="entry name" value="Dus"/>
    <property type="match status" value="1"/>
</dbReference>
<sequence>MAESDRQPAFDPPVALASLSGKADAEWAKHGAEYVGAAFLGGIALDGPTRAAARDLVDRDRTEFLPPDPVSFVDDQLAALDAAPLRGGFNVRTTALDPLARAASVCADHGAIVEINAHCRQEEMCAAGAGETLLRDEQRLTEQVRTAAETGAAVSVKVRAEVSGVSLPDLAPALEAAGAEYLHVDAMDSEPVIADLADATSATIIANNEVRGRESVEEYLSYGADAVSVGRPSDDPRVLGRVRDAAEAWFEEVELRP</sequence>
<comment type="caution">
    <text evidence="2">The sequence shown here is derived from an EMBL/GenBank/DDBJ whole genome shotgun (WGS) entry which is preliminary data.</text>
</comment>
<feature type="domain" description="DUS-like FMN-binding" evidence="1">
    <location>
        <begin position="97"/>
        <end position="240"/>
    </location>
</feature>
<keyword evidence="3" id="KW-1185">Reference proteome</keyword>
<dbReference type="InterPro" id="IPR013785">
    <property type="entry name" value="Aldolase_TIM"/>
</dbReference>
<organism evidence="2 3">
    <name type="scientific">Halovenus carboxidivorans</name>
    <dbReference type="NCBI Taxonomy" id="2692199"/>
    <lineage>
        <taxon>Archaea</taxon>
        <taxon>Methanobacteriati</taxon>
        <taxon>Methanobacteriota</taxon>
        <taxon>Stenosarchaea group</taxon>
        <taxon>Halobacteria</taxon>
        <taxon>Halobacteriales</taxon>
        <taxon>Haloarculaceae</taxon>
        <taxon>Halovenus</taxon>
    </lineage>
</organism>
<dbReference type="OrthoDB" id="145053at2157"/>
<dbReference type="SUPFAM" id="SSF51395">
    <property type="entry name" value="FMN-linked oxidoreductases"/>
    <property type="match status" value="1"/>
</dbReference>
<accession>A0A6B0SZW1</accession>
<dbReference type="EMBL" id="WUUT01000002">
    <property type="protein sequence ID" value="MXR51085.1"/>
    <property type="molecule type" value="Genomic_DNA"/>
</dbReference>
<dbReference type="PANTHER" id="PTHR11082:SF36">
    <property type="entry name" value="DUS-LIKE FMN-BINDING DOMAIN-CONTAINING PROTEIN"/>
    <property type="match status" value="1"/>
</dbReference>
<dbReference type="Gene3D" id="3.20.20.70">
    <property type="entry name" value="Aldolase class I"/>
    <property type="match status" value="1"/>
</dbReference>
<dbReference type="RefSeq" id="WP_159763236.1">
    <property type="nucleotide sequence ID" value="NZ_WUUT01000002.1"/>
</dbReference>
<gene>
    <name evidence="2" type="ORF">GRX03_05620</name>
</gene>
<evidence type="ECO:0000313" key="2">
    <source>
        <dbReference type="EMBL" id="MXR51085.1"/>
    </source>
</evidence>
<reference evidence="2 3" key="1">
    <citation type="submission" date="2019-12" db="EMBL/GenBank/DDBJ databases">
        <title>Isolation and characterization of three novel carbon monoxide-oxidizing members of Halobacteria from salione crusts and soils.</title>
        <authorList>
            <person name="Myers M.R."/>
            <person name="King G.M."/>
        </authorList>
    </citation>
    <scope>NUCLEOTIDE SEQUENCE [LARGE SCALE GENOMIC DNA]</scope>
    <source>
        <strain evidence="2 3">WSH3</strain>
    </source>
</reference>
<dbReference type="InterPro" id="IPR035587">
    <property type="entry name" value="DUS-like_FMN-bd"/>
</dbReference>
<evidence type="ECO:0000259" key="1">
    <source>
        <dbReference type="Pfam" id="PF01207"/>
    </source>
</evidence>
<name>A0A6B0SZW1_9EURY</name>
<protein>
    <submittedName>
        <fullName evidence="2">Dihydropyrimidine dehydrogenase</fullName>
    </submittedName>
</protein>
<dbReference type="PANTHER" id="PTHR11082">
    <property type="entry name" value="TRNA-DIHYDROURIDINE SYNTHASE"/>
    <property type="match status" value="1"/>
</dbReference>
<dbReference type="Proteomes" id="UP000466535">
    <property type="component" value="Unassembled WGS sequence"/>
</dbReference>
<proteinExistence type="predicted"/>
<evidence type="ECO:0000313" key="3">
    <source>
        <dbReference type="Proteomes" id="UP000466535"/>
    </source>
</evidence>